<dbReference type="NCBIfam" id="TIGR00254">
    <property type="entry name" value="GGDEF"/>
    <property type="match status" value="1"/>
</dbReference>
<evidence type="ECO:0000256" key="1">
    <source>
        <dbReference type="SAM" id="MobiDB-lite"/>
    </source>
</evidence>
<dbReference type="Pfam" id="PF08447">
    <property type="entry name" value="PAS_3"/>
    <property type="match status" value="1"/>
</dbReference>
<comment type="caution">
    <text evidence="5">The sequence shown here is derived from an EMBL/GenBank/DDBJ whole genome shotgun (WGS) entry which is preliminary data.</text>
</comment>
<gene>
    <name evidence="5" type="ORF">ACFQGU_00930</name>
</gene>
<dbReference type="SMART" id="SM00267">
    <property type="entry name" value="GGDEF"/>
    <property type="match status" value="1"/>
</dbReference>
<dbReference type="RefSeq" id="WP_386763469.1">
    <property type="nucleotide sequence ID" value="NZ_JBHSTI010000002.1"/>
</dbReference>
<dbReference type="PANTHER" id="PTHR44757:SF2">
    <property type="entry name" value="BIOFILM ARCHITECTURE MAINTENANCE PROTEIN MBAA"/>
    <property type="match status" value="1"/>
</dbReference>
<dbReference type="EC" id="2.7.7.65" evidence="5"/>
<dbReference type="InterPro" id="IPR029787">
    <property type="entry name" value="Nucleotide_cyclase"/>
</dbReference>
<feature type="compositionally biased region" description="Low complexity" evidence="1">
    <location>
        <begin position="1047"/>
        <end position="1059"/>
    </location>
</feature>
<dbReference type="CDD" id="cd01948">
    <property type="entry name" value="EAL"/>
    <property type="match status" value="1"/>
</dbReference>
<dbReference type="Gene3D" id="3.30.70.270">
    <property type="match status" value="1"/>
</dbReference>
<dbReference type="Gene3D" id="3.20.20.450">
    <property type="entry name" value="EAL domain"/>
    <property type="match status" value="1"/>
</dbReference>
<dbReference type="NCBIfam" id="TIGR00229">
    <property type="entry name" value="sensory_box"/>
    <property type="match status" value="1"/>
</dbReference>
<sequence>MSDRLPSWLASADPAGPGLDDPALVAAADADATGLVWVGEDGSVRWTDEAYRLHGRPRWRRIRSIDDVTRGLSTTDAGRVIAAYLTLVGSGDVELHYTVVGETGQPLDVLLRGAWPGLAMVRRATYQHVDQPAAEPAPVEAAPAEGVAPPEPAQPEPAQPEITEPEVVPVEVVPVEVVSVEVVSVEVVEVDEVVADLAPVTAHGLPDPETDQAFRALFDASPSGLAELRDDGTFVRVNDAFCRLVGRTWDSLRDTVYEALIHHEDRASAFVSRTRRETDGAAVAPNEHRLLHSDGSVVWVRARTSPIDSADGPRLLVSLDNVTAARAREAQLTHDALHDALTGLPNRRLVLDRLERAVSRARRGGQRLAVFFIDVDDLKHVNDTHPWQHKAGDVLLTSIAVAMRGALRETDTIGRLAGDEFLVICEEVGDDVAVTELAERLLDAARQPVPLGPQIHHPTVSIGLAVSSEDDETSEELLSRADAAMYVAKSHGGGRVERADELTSAVTPDLVGALARGELRMQYQPVVSLATGAVLGVGAVLRWQHPTLGLLPAHQVRAALDSAAVLPVVDWCIDRAINDVRTVAPLRVDHVSVWLPVPGRAVQATSTRDALRAAVLGPDGSQTPDTSPSLVLDVHETDLATLARRPSLRRQLTALTETGPVAVGVEHLSADVLPVGALQLLGAASASVDPELLLAASENESGEALVRSLVTGATAVGVVTVATGISSPELLEEARRLGVHAVSGDLIGPAASLEVYSDLLHGERVTLPGAPEVTIVRPFDDEDYIAPGRPMLSAIRALEEEAEDDLLAQTLEDDVADDTEAWDAPAPADDAAEAAGADAPSDAAEPTEPTEPAEPAAEAPRSSRLLLGDVVDLAEQVARDLGVALPPHAAGSPERDEGRPAPGFGIDVADQLARELGVALPPLPEFDDVPAPVDEALPPGRTQPRLPGLADLHAALGTPEVNRAFPDRSDSGATDPADVVDDVEGVEGVEGAEAGADAPDAAADETDLRDAAPPRDAGPGLSLTSSDRDDVDGPDGSAPPSNPGPYIVVIDDVADPDAQGGPGPGLHDGDSEARTTPDVDLTDQPTVDLRVRGGDGPRIVLRPAGVDTPVTPEIAPTLHLRGLGGSDGGSIL</sequence>
<feature type="compositionally biased region" description="Basic and acidic residues" evidence="1">
    <location>
        <begin position="1067"/>
        <end position="1077"/>
    </location>
</feature>
<feature type="compositionally biased region" description="Low complexity" evidence="1">
    <location>
        <begin position="822"/>
        <end position="847"/>
    </location>
</feature>
<evidence type="ECO:0000259" key="4">
    <source>
        <dbReference type="PROSITE" id="PS50887"/>
    </source>
</evidence>
<feature type="compositionally biased region" description="Low complexity" evidence="1">
    <location>
        <begin position="990"/>
        <end position="1001"/>
    </location>
</feature>
<evidence type="ECO:0000259" key="3">
    <source>
        <dbReference type="PROSITE" id="PS50883"/>
    </source>
</evidence>
<dbReference type="SMART" id="SM00052">
    <property type="entry name" value="EAL"/>
    <property type="match status" value="1"/>
</dbReference>
<dbReference type="InterPro" id="IPR000700">
    <property type="entry name" value="PAS-assoc_C"/>
</dbReference>
<evidence type="ECO:0000313" key="6">
    <source>
        <dbReference type="Proteomes" id="UP001596138"/>
    </source>
</evidence>
<dbReference type="PROSITE" id="PS50887">
    <property type="entry name" value="GGDEF"/>
    <property type="match status" value="1"/>
</dbReference>
<dbReference type="GO" id="GO:0052621">
    <property type="term" value="F:diguanylate cyclase activity"/>
    <property type="evidence" value="ECO:0007669"/>
    <property type="project" value="UniProtKB-EC"/>
</dbReference>
<dbReference type="SUPFAM" id="SSF55785">
    <property type="entry name" value="PYP-like sensor domain (PAS domain)"/>
    <property type="match status" value="1"/>
</dbReference>
<dbReference type="InterPro" id="IPR052155">
    <property type="entry name" value="Biofilm_reg_signaling"/>
</dbReference>
<dbReference type="InterPro" id="IPR001633">
    <property type="entry name" value="EAL_dom"/>
</dbReference>
<dbReference type="PANTHER" id="PTHR44757">
    <property type="entry name" value="DIGUANYLATE CYCLASE DGCP"/>
    <property type="match status" value="1"/>
</dbReference>
<keyword evidence="5" id="KW-0548">Nucleotidyltransferase</keyword>
<dbReference type="EMBL" id="JBHSTI010000002">
    <property type="protein sequence ID" value="MFC6236423.1"/>
    <property type="molecule type" value="Genomic_DNA"/>
</dbReference>
<dbReference type="InterPro" id="IPR000014">
    <property type="entry name" value="PAS"/>
</dbReference>
<dbReference type="InterPro" id="IPR013655">
    <property type="entry name" value="PAS_fold_3"/>
</dbReference>
<dbReference type="CDD" id="cd01949">
    <property type="entry name" value="GGDEF"/>
    <property type="match status" value="1"/>
</dbReference>
<dbReference type="InterPro" id="IPR035919">
    <property type="entry name" value="EAL_sf"/>
</dbReference>
<protein>
    <submittedName>
        <fullName evidence="5">Diguanylate cyclase domain-containing protein</fullName>
        <ecNumber evidence="5">2.7.7.65</ecNumber>
    </submittedName>
</protein>
<accession>A0ABW1SX10</accession>
<keyword evidence="6" id="KW-1185">Reference proteome</keyword>
<dbReference type="Gene3D" id="3.30.450.20">
    <property type="entry name" value="PAS domain"/>
    <property type="match status" value="1"/>
</dbReference>
<evidence type="ECO:0000259" key="2">
    <source>
        <dbReference type="PROSITE" id="PS50113"/>
    </source>
</evidence>
<keyword evidence="5" id="KW-0808">Transferase</keyword>
<dbReference type="SMART" id="SM00091">
    <property type="entry name" value="PAS"/>
    <property type="match status" value="1"/>
</dbReference>
<proteinExistence type="predicted"/>
<dbReference type="PROSITE" id="PS50113">
    <property type="entry name" value="PAC"/>
    <property type="match status" value="1"/>
</dbReference>
<dbReference type="InterPro" id="IPR043128">
    <property type="entry name" value="Rev_trsase/Diguanyl_cyclase"/>
</dbReference>
<dbReference type="SUPFAM" id="SSF141868">
    <property type="entry name" value="EAL domain-like"/>
    <property type="match status" value="1"/>
</dbReference>
<feature type="domain" description="PAC" evidence="2">
    <location>
        <begin position="284"/>
        <end position="334"/>
    </location>
</feature>
<feature type="region of interest" description="Disordered" evidence="1">
    <location>
        <begin position="131"/>
        <end position="159"/>
    </location>
</feature>
<dbReference type="Pfam" id="PF00563">
    <property type="entry name" value="EAL"/>
    <property type="match status" value="1"/>
</dbReference>
<feature type="domain" description="EAL" evidence="3">
    <location>
        <begin position="503"/>
        <end position="764"/>
    </location>
</feature>
<dbReference type="PROSITE" id="PS50883">
    <property type="entry name" value="EAL"/>
    <property type="match status" value="1"/>
</dbReference>
<dbReference type="SUPFAM" id="SSF55073">
    <property type="entry name" value="Nucleotide cyclase"/>
    <property type="match status" value="1"/>
</dbReference>
<dbReference type="Pfam" id="PF00990">
    <property type="entry name" value="GGDEF"/>
    <property type="match status" value="1"/>
</dbReference>
<feature type="compositionally biased region" description="Low complexity" evidence="1">
    <location>
        <begin position="132"/>
        <end position="148"/>
    </location>
</feature>
<dbReference type="InterPro" id="IPR035965">
    <property type="entry name" value="PAS-like_dom_sf"/>
</dbReference>
<feature type="region of interest" description="Disordered" evidence="1">
    <location>
        <begin position="990"/>
        <end position="1095"/>
    </location>
</feature>
<feature type="compositionally biased region" description="Pro residues" evidence="1">
    <location>
        <begin position="149"/>
        <end position="158"/>
    </location>
</feature>
<name>A0ABW1SX10_9ACTN</name>
<feature type="region of interest" description="Disordered" evidence="1">
    <location>
        <begin position="821"/>
        <end position="863"/>
    </location>
</feature>
<feature type="region of interest" description="Disordered" evidence="1">
    <location>
        <begin position="885"/>
        <end position="905"/>
    </location>
</feature>
<reference evidence="6" key="1">
    <citation type="journal article" date="2019" name="Int. J. Syst. Evol. Microbiol.">
        <title>The Global Catalogue of Microorganisms (GCM) 10K type strain sequencing project: providing services to taxonomists for standard genome sequencing and annotation.</title>
        <authorList>
            <consortium name="The Broad Institute Genomics Platform"/>
            <consortium name="The Broad Institute Genome Sequencing Center for Infectious Disease"/>
            <person name="Wu L."/>
            <person name="Ma J."/>
        </authorList>
    </citation>
    <scope>NUCLEOTIDE SEQUENCE [LARGE SCALE GENOMIC DNA]</scope>
    <source>
        <strain evidence="6">CGMCC 4.7317</strain>
    </source>
</reference>
<dbReference type="InterPro" id="IPR000160">
    <property type="entry name" value="GGDEF_dom"/>
</dbReference>
<dbReference type="Proteomes" id="UP001596138">
    <property type="component" value="Unassembled WGS sequence"/>
</dbReference>
<evidence type="ECO:0000313" key="5">
    <source>
        <dbReference type="EMBL" id="MFC6236423.1"/>
    </source>
</evidence>
<feature type="domain" description="GGDEF" evidence="4">
    <location>
        <begin position="366"/>
        <end position="501"/>
    </location>
</feature>
<organism evidence="5 6">
    <name type="scientific">Longivirga aurantiaca</name>
    <dbReference type="NCBI Taxonomy" id="1837743"/>
    <lineage>
        <taxon>Bacteria</taxon>
        <taxon>Bacillati</taxon>
        <taxon>Actinomycetota</taxon>
        <taxon>Actinomycetes</taxon>
        <taxon>Sporichthyales</taxon>
        <taxon>Sporichthyaceae</taxon>
        <taxon>Longivirga</taxon>
    </lineage>
</organism>
<dbReference type="CDD" id="cd00130">
    <property type="entry name" value="PAS"/>
    <property type="match status" value="1"/>
</dbReference>